<dbReference type="Proteomes" id="UP000265520">
    <property type="component" value="Unassembled WGS sequence"/>
</dbReference>
<organism evidence="1 2">
    <name type="scientific">Trifolium medium</name>
    <dbReference type="NCBI Taxonomy" id="97028"/>
    <lineage>
        <taxon>Eukaryota</taxon>
        <taxon>Viridiplantae</taxon>
        <taxon>Streptophyta</taxon>
        <taxon>Embryophyta</taxon>
        <taxon>Tracheophyta</taxon>
        <taxon>Spermatophyta</taxon>
        <taxon>Magnoliopsida</taxon>
        <taxon>eudicotyledons</taxon>
        <taxon>Gunneridae</taxon>
        <taxon>Pentapetalae</taxon>
        <taxon>rosids</taxon>
        <taxon>fabids</taxon>
        <taxon>Fabales</taxon>
        <taxon>Fabaceae</taxon>
        <taxon>Papilionoideae</taxon>
        <taxon>50 kb inversion clade</taxon>
        <taxon>NPAAA clade</taxon>
        <taxon>Hologalegina</taxon>
        <taxon>IRL clade</taxon>
        <taxon>Trifolieae</taxon>
        <taxon>Trifolium</taxon>
    </lineage>
</organism>
<sequence>MEFRCYGFTFLEIFIIFKWNNSFSLEGSKKMIGNIAARVCTSEANKHVVRIFHSQWDDDDAAAGTFVLDDAVIGSYSNCKS</sequence>
<comment type="caution">
    <text evidence="1">The sequence shown here is derived from an EMBL/GenBank/DDBJ whole genome shotgun (WGS) entry which is preliminary data.</text>
</comment>
<dbReference type="AlphaFoldDB" id="A0A392SA78"/>
<accession>A0A392SA78</accession>
<keyword evidence="2" id="KW-1185">Reference proteome</keyword>
<evidence type="ECO:0000313" key="2">
    <source>
        <dbReference type="Proteomes" id="UP000265520"/>
    </source>
</evidence>
<proteinExistence type="predicted"/>
<evidence type="ECO:0000313" key="1">
    <source>
        <dbReference type="EMBL" id="MCI45317.1"/>
    </source>
</evidence>
<dbReference type="EMBL" id="LXQA010342519">
    <property type="protein sequence ID" value="MCI45317.1"/>
    <property type="molecule type" value="Genomic_DNA"/>
</dbReference>
<reference evidence="1 2" key="1">
    <citation type="journal article" date="2018" name="Front. Plant Sci.">
        <title>Red Clover (Trifolium pratense) and Zigzag Clover (T. medium) - A Picture of Genomic Similarities and Differences.</title>
        <authorList>
            <person name="Dluhosova J."/>
            <person name="Istvanek J."/>
            <person name="Nedelnik J."/>
            <person name="Repkova J."/>
        </authorList>
    </citation>
    <scope>NUCLEOTIDE SEQUENCE [LARGE SCALE GENOMIC DNA]</scope>
    <source>
        <strain evidence="2">cv. 10/8</strain>
        <tissue evidence="1">Leaf</tissue>
    </source>
</reference>
<protein>
    <submittedName>
        <fullName evidence="1">Uncharacterized protein</fullName>
    </submittedName>
</protein>
<name>A0A392SA78_9FABA</name>